<dbReference type="EMBL" id="JAGGNH010000001">
    <property type="protein sequence ID" value="KAJ0984811.1"/>
    <property type="molecule type" value="Genomic_DNA"/>
</dbReference>
<reference evidence="2" key="2">
    <citation type="journal article" date="2022" name="Hortic Res">
        <title>The genome of Dioscorea zingiberensis sheds light on the biosynthesis, origin and evolution of the medicinally important diosgenin saponins.</title>
        <authorList>
            <person name="Li Y."/>
            <person name="Tan C."/>
            <person name="Li Z."/>
            <person name="Guo J."/>
            <person name="Li S."/>
            <person name="Chen X."/>
            <person name="Wang C."/>
            <person name="Dai X."/>
            <person name="Yang H."/>
            <person name="Song W."/>
            <person name="Hou L."/>
            <person name="Xu J."/>
            <person name="Tong Z."/>
            <person name="Xu A."/>
            <person name="Yuan X."/>
            <person name="Wang W."/>
            <person name="Yang Q."/>
            <person name="Chen L."/>
            <person name="Sun Z."/>
            <person name="Wang K."/>
            <person name="Pan B."/>
            <person name="Chen J."/>
            <person name="Bao Y."/>
            <person name="Liu F."/>
            <person name="Qi X."/>
            <person name="Gang D.R."/>
            <person name="Wen J."/>
            <person name="Li J."/>
        </authorList>
    </citation>
    <scope>NUCLEOTIDE SEQUENCE</scope>
    <source>
        <strain evidence="2">Dzin_1.0</strain>
    </source>
</reference>
<dbReference type="Proteomes" id="UP001085076">
    <property type="component" value="Miscellaneous, Linkage group lg01"/>
</dbReference>
<evidence type="ECO:0000313" key="2">
    <source>
        <dbReference type="EMBL" id="KAJ0984811.1"/>
    </source>
</evidence>
<dbReference type="AlphaFoldDB" id="A0A9D5HQB9"/>
<proteinExistence type="predicted"/>
<feature type="domain" description="F-box" evidence="1">
    <location>
        <begin position="1"/>
        <end position="52"/>
    </location>
</feature>
<dbReference type="InterPro" id="IPR001810">
    <property type="entry name" value="F-box_dom"/>
</dbReference>
<reference evidence="2" key="1">
    <citation type="submission" date="2021-03" db="EMBL/GenBank/DDBJ databases">
        <authorList>
            <person name="Li Z."/>
            <person name="Yang C."/>
        </authorList>
    </citation>
    <scope>NUCLEOTIDE SEQUENCE</scope>
    <source>
        <strain evidence="2">Dzin_1.0</strain>
        <tissue evidence="2">Leaf</tissue>
    </source>
</reference>
<dbReference type="PROSITE" id="PS50181">
    <property type="entry name" value="FBOX"/>
    <property type="match status" value="1"/>
</dbReference>
<dbReference type="PANTHER" id="PTHR31639">
    <property type="entry name" value="F-BOX PROTEIN-LIKE"/>
    <property type="match status" value="1"/>
</dbReference>
<keyword evidence="3" id="KW-1185">Reference proteome</keyword>
<dbReference type="OrthoDB" id="593164at2759"/>
<dbReference type="SMART" id="SM00256">
    <property type="entry name" value="FBOX"/>
    <property type="match status" value="1"/>
</dbReference>
<organism evidence="2 3">
    <name type="scientific">Dioscorea zingiberensis</name>
    <dbReference type="NCBI Taxonomy" id="325984"/>
    <lineage>
        <taxon>Eukaryota</taxon>
        <taxon>Viridiplantae</taxon>
        <taxon>Streptophyta</taxon>
        <taxon>Embryophyta</taxon>
        <taxon>Tracheophyta</taxon>
        <taxon>Spermatophyta</taxon>
        <taxon>Magnoliopsida</taxon>
        <taxon>Liliopsida</taxon>
        <taxon>Dioscoreales</taxon>
        <taxon>Dioscoreaceae</taxon>
        <taxon>Dioscorea</taxon>
    </lineage>
</organism>
<protein>
    <recommendedName>
        <fullName evidence="1">F-box domain-containing protein</fullName>
    </recommendedName>
</protein>
<dbReference type="Gene3D" id="3.80.10.10">
    <property type="entry name" value="Ribonuclease Inhibitor"/>
    <property type="match status" value="1"/>
</dbReference>
<dbReference type="InterPro" id="IPR055357">
    <property type="entry name" value="LRR_At1g61320_AtMIF1"/>
</dbReference>
<gene>
    <name evidence="2" type="ORF">J5N97_003167</name>
</gene>
<dbReference type="PANTHER" id="PTHR31639:SF256">
    <property type="entry name" value="OS07G0242900 PROTEIN"/>
    <property type="match status" value="1"/>
</dbReference>
<dbReference type="InterPro" id="IPR036047">
    <property type="entry name" value="F-box-like_dom_sf"/>
</dbReference>
<evidence type="ECO:0000259" key="1">
    <source>
        <dbReference type="PROSITE" id="PS50181"/>
    </source>
</evidence>
<name>A0A9D5HQB9_9LILI</name>
<dbReference type="SUPFAM" id="SSF81383">
    <property type="entry name" value="F-box domain"/>
    <property type="match status" value="1"/>
</dbReference>
<sequence>MFEDLPTELTELILMKLSMRDAFKASTVSKNWIQAWNSTPKLVLDDENFMRFDNNYESMFIEFAERVLSSHKSPILQFHLSTRIENKMKINRWLFFSMRYNKIKELHLEVRYARKYKVPQRLFSCHELVHLKLVKCKLTPPQDFKGFNMLKNLHLEMVKITDSELKNLLSSCTQLEELAFIDLPWITEIDIRNTKVRQLNIVGSYSYERFQLENQSLISATLINKFYHDVHDLHTIFFCKNLVHLEISGYKDLVLPSLRDMKLETVKLSLPTLPPDSITNLVSECHQLKKLDVMIHYPDYQEIQIVSTSLQSLKIGRCYSHLHLACPQLIDASIYIDTDLYYWDSVSRYSRLRKEQQLSLKELEYRQTKVTLPVAFNHLEKLSLEVSFGNLMCEYIAFSFIQKAHRLHTLEIERDLGGNRKRQILRKLADIINLKHKISDLRGQLIRQVKLGYASLCESCSQQLYRQHQLDG</sequence>
<dbReference type="Gene3D" id="1.20.1280.50">
    <property type="match status" value="1"/>
</dbReference>
<dbReference type="SUPFAM" id="SSF52047">
    <property type="entry name" value="RNI-like"/>
    <property type="match status" value="1"/>
</dbReference>
<accession>A0A9D5HQB9</accession>
<dbReference type="Pfam" id="PF00646">
    <property type="entry name" value="F-box"/>
    <property type="match status" value="1"/>
</dbReference>
<dbReference type="InterPro" id="IPR032675">
    <property type="entry name" value="LRR_dom_sf"/>
</dbReference>
<comment type="caution">
    <text evidence="2">The sequence shown here is derived from an EMBL/GenBank/DDBJ whole genome shotgun (WGS) entry which is preliminary data.</text>
</comment>
<evidence type="ECO:0000313" key="3">
    <source>
        <dbReference type="Proteomes" id="UP001085076"/>
    </source>
</evidence>
<dbReference type="Pfam" id="PF23622">
    <property type="entry name" value="LRR_At1g61320_AtMIF1"/>
    <property type="match status" value="1"/>
</dbReference>